<sequence length="40" mass="4588">MLPFIQKPPAIFLEVNTFSITTSQATAFPRLRAYCTVERE</sequence>
<accession>A0AAD6MFF7</accession>
<organism evidence="1 2">
    <name type="scientific">Populus alba x Populus x berolinensis</name>
    <dbReference type="NCBI Taxonomy" id="444605"/>
    <lineage>
        <taxon>Eukaryota</taxon>
        <taxon>Viridiplantae</taxon>
        <taxon>Streptophyta</taxon>
        <taxon>Embryophyta</taxon>
        <taxon>Tracheophyta</taxon>
        <taxon>Spermatophyta</taxon>
        <taxon>Magnoliopsida</taxon>
        <taxon>eudicotyledons</taxon>
        <taxon>Gunneridae</taxon>
        <taxon>Pentapetalae</taxon>
        <taxon>rosids</taxon>
        <taxon>fabids</taxon>
        <taxon>Malpighiales</taxon>
        <taxon>Salicaceae</taxon>
        <taxon>Saliceae</taxon>
        <taxon>Populus</taxon>
    </lineage>
</organism>
<keyword evidence="2" id="KW-1185">Reference proteome</keyword>
<dbReference type="EMBL" id="JAQIZT010000009">
    <property type="protein sequence ID" value="KAJ6984558.1"/>
    <property type="molecule type" value="Genomic_DNA"/>
</dbReference>
<evidence type="ECO:0000313" key="1">
    <source>
        <dbReference type="EMBL" id="KAJ6984558.1"/>
    </source>
</evidence>
<gene>
    <name evidence="1" type="ORF">NC653_022745</name>
</gene>
<evidence type="ECO:0000313" key="2">
    <source>
        <dbReference type="Proteomes" id="UP001164929"/>
    </source>
</evidence>
<dbReference type="Proteomes" id="UP001164929">
    <property type="component" value="Chromosome 9"/>
</dbReference>
<dbReference type="AlphaFoldDB" id="A0AAD6MFF7"/>
<reference evidence="1" key="1">
    <citation type="journal article" date="2023" name="Mol. Ecol. Resour.">
        <title>Chromosome-level genome assembly of a triploid poplar Populus alba 'Berolinensis'.</title>
        <authorList>
            <person name="Chen S."/>
            <person name="Yu Y."/>
            <person name="Wang X."/>
            <person name="Wang S."/>
            <person name="Zhang T."/>
            <person name="Zhou Y."/>
            <person name="He R."/>
            <person name="Meng N."/>
            <person name="Wang Y."/>
            <person name="Liu W."/>
            <person name="Liu Z."/>
            <person name="Liu J."/>
            <person name="Guo Q."/>
            <person name="Huang H."/>
            <person name="Sederoff R.R."/>
            <person name="Wang G."/>
            <person name="Qu G."/>
            <person name="Chen S."/>
        </authorList>
    </citation>
    <scope>NUCLEOTIDE SEQUENCE</scope>
    <source>
        <strain evidence="1">SC-2020</strain>
    </source>
</reference>
<comment type="caution">
    <text evidence="1">The sequence shown here is derived from an EMBL/GenBank/DDBJ whole genome shotgun (WGS) entry which is preliminary data.</text>
</comment>
<name>A0AAD6MFF7_9ROSI</name>
<protein>
    <submittedName>
        <fullName evidence="1">Uncharacterized protein</fullName>
    </submittedName>
</protein>
<proteinExistence type="predicted"/>